<gene>
    <name evidence="8" type="ORF">EI427_14815</name>
</gene>
<dbReference type="Proteomes" id="UP000267268">
    <property type="component" value="Chromosome 1"/>
</dbReference>
<evidence type="ECO:0000256" key="2">
    <source>
        <dbReference type="ARBA" id="ARBA00022475"/>
    </source>
</evidence>
<feature type="domain" description="Phage shock protein PspC N-terminal" evidence="7">
    <location>
        <begin position="3"/>
        <end position="60"/>
    </location>
</feature>
<sequence>MSKKLVKSTSNAVFSGVCSGIAKYFNIDPTIIRLGFVISFFFGLGSPGLIYLVMAFVMPKDDTYFY</sequence>
<evidence type="ECO:0000256" key="1">
    <source>
        <dbReference type="ARBA" id="ARBA00004162"/>
    </source>
</evidence>
<comment type="subcellular location">
    <subcellularLocation>
        <location evidence="1">Cell membrane</location>
        <topology evidence="1">Single-pass membrane protein</topology>
    </subcellularLocation>
</comment>
<dbReference type="InterPro" id="IPR007168">
    <property type="entry name" value="Phageshock_PspC_N"/>
</dbReference>
<protein>
    <submittedName>
        <fullName evidence="8">PspC domain-containing protein</fullName>
    </submittedName>
</protein>
<organism evidence="8 9">
    <name type="scientific">Flammeovirga pectinis</name>
    <dbReference type="NCBI Taxonomy" id="2494373"/>
    <lineage>
        <taxon>Bacteria</taxon>
        <taxon>Pseudomonadati</taxon>
        <taxon>Bacteroidota</taxon>
        <taxon>Cytophagia</taxon>
        <taxon>Cytophagales</taxon>
        <taxon>Flammeovirgaceae</taxon>
        <taxon>Flammeovirga</taxon>
    </lineage>
</organism>
<keyword evidence="9" id="KW-1185">Reference proteome</keyword>
<keyword evidence="2" id="KW-1003">Cell membrane</keyword>
<feature type="transmembrane region" description="Helical" evidence="6">
    <location>
        <begin position="31"/>
        <end position="58"/>
    </location>
</feature>
<dbReference type="PANTHER" id="PTHR33885">
    <property type="entry name" value="PHAGE SHOCK PROTEIN C"/>
    <property type="match status" value="1"/>
</dbReference>
<dbReference type="KEGG" id="fll:EI427_14815"/>
<evidence type="ECO:0000313" key="9">
    <source>
        <dbReference type="Proteomes" id="UP000267268"/>
    </source>
</evidence>
<dbReference type="OrthoDB" id="5772680at2"/>
<evidence type="ECO:0000256" key="4">
    <source>
        <dbReference type="ARBA" id="ARBA00022989"/>
    </source>
</evidence>
<evidence type="ECO:0000256" key="6">
    <source>
        <dbReference type="SAM" id="Phobius"/>
    </source>
</evidence>
<accession>A0A3S9P5G1</accession>
<dbReference type="RefSeq" id="WP_126616021.1">
    <property type="nucleotide sequence ID" value="NZ_CP034562.1"/>
</dbReference>
<dbReference type="GO" id="GO:0005886">
    <property type="term" value="C:plasma membrane"/>
    <property type="evidence" value="ECO:0007669"/>
    <property type="project" value="UniProtKB-SubCell"/>
</dbReference>
<dbReference type="PANTHER" id="PTHR33885:SF3">
    <property type="entry name" value="PHAGE SHOCK PROTEIN C"/>
    <property type="match status" value="1"/>
</dbReference>
<keyword evidence="5 6" id="KW-0472">Membrane</keyword>
<dbReference type="Pfam" id="PF04024">
    <property type="entry name" value="PspC"/>
    <property type="match status" value="1"/>
</dbReference>
<evidence type="ECO:0000259" key="7">
    <source>
        <dbReference type="Pfam" id="PF04024"/>
    </source>
</evidence>
<proteinExistence type="predicted"/>
<keyword evidence="4 6" id="KW-1133">Transmembrane helix</keyword>
<reference evidence="8 9" key="1">
    <citation type="submission" date="2018-12" db="EMBL/GenBank/DDBJ databases">
        <title>Flammeovirga pectinis sp. nov., isolated from the gut of the Korean scallop, Patinopecten yessoensis.</title>
        <authorList>
            <person name="Bae J.-W."/>
            <person name="Jeong Y.-S."/>
            <person name="Kang W."/>
        </authorList>
    </citation>
    <scope>NUCLEOTIDE SEQUENCE [LARGE SCALE GENOMIC DNA]</scope>
    <source>
        <strain evidence="8 9">L12M1</strain>
    </source>
</reference>
<evidence type="ECO:0000256" key="3">
    <source>
        <dbReference type="ARBA" id="ARBA00022692"/>
    </source>
</evidence>
<dbReference type="InterPro" id="IPR052027">
    <property type="entry name" value="PspC"/>
</dbReference>
<name>A0A3S9P5G1_9BACT</name>
<evidence type="ECO:0000256" key="5">
    <source>
        <dbReference type="ARBA" id="ARBA00023136"/>
    </source>
</evidence>
<keyword evidence="3 6" id="KW-0812">Transmembrane</keyword>
<evidence type="ECO:0000313" key="8">
    <source>
        <dbReference type="EMBL" id="AZQ63456.1"/>
    </source>
</evidence>
<dbReference type="EMBL" id="CP034562">
    <property type="protein sequence ID" value="AZQ63456.1"/>
    <property type="molecule type" value="Genomic_DNA"/>
</dbReference>
<dbReference type="AlphaFoldDB" id="A0A3S9P5G1"/>